<dbReference type="InterPro" id="IPR028978">
    <property type="entry name" value="Chorismate_lyase_/UTRA_dom_sf"/>
</dbReference>
<keyword evidence="1" id="KW-0732">Signal</keyword>
<gene>
    <name evidence="2" type="ORF">LHA26_14915</name>
</gene>
<protein>
    <recommendedName>
        <fullName evidence="4">Chorismate lyase</fullName>
    </recommendedName>
</protein>
<dbReference type="SUPFAM" id="SSF64288">
    <property type="entry name" value="Chorismate lyase-like"/>
    <property type="match status" value="1"/>
</dbReference>
<name>A0ABY4X6M5_9SPHN</name>
<proteinExistence type="predicted"/>
<sequence length="216" mass="23112">MFAVPLLLALAAAPAWPDTPLARAEALAAVQTLNADLLSHDSATLTLERWCDRHRIATPATVVADRETGAAPPPPEDLRARLAVGPDEPIAYRRVALRCGDMVLSRADNWYVPARLTAAMNAALASSDTPFGKVVRPLGFQRHTLSARLLWSPLPAEWDVPGAPPPPKAPAGATLRWPDALIEHRAVLVRADGLPFSLVVERYAGAVLAFPPPAAR</sequence>
<dbReference type="RefSeq" id="WP_252166365.1">
    <property type="nucleotide sequence ID" value="NZ_CP084930.1"/>
</dbReference>
<organism evidence="2 3">
    <name type="scientific">Sphingomonas morindae</name>
    <dbReference type="NCBI Taxonomy" id="1541170"/>
    <lineage>
        <taxon>Bacteria</taxon>
        <taxon>Pseudomonadati</taxon>
        <taxon>Pseudomonadota</taxon>
        <taxon>Alphaproteobacteria</taxon>
        <taxon>Sphingomonadales</taxon>
        <taxon>Sphingomonadaceae</taxon>
        <taxon>Sphingomonas</taxon>
    </lineage>
</organism>
<accession>A0ABY4X6M5</accession>
<evidence type="ECO:0000256" key="1">
    <source>
        <dbReference type="SAM" id="SignalP"/>
    </source>
</evidence>
<keyword evidence="3" id="KW-1185">Reference proteome</keyword>
<evidence type="ECO:0000313" key="2">
    <source>
        <dbReference type="EMBL" id="USI72558.1"/>
    </source>
</evidence>
<feature type="signal peptide" evidence="1">
    <location>
        <begin position="1"/>
        <end position="17"/>
    </location>
</feature>
<dbReference type="EMBL" id="CP084930">
    <property type="protein sequence ID" value="USI72558.1"/>
    <property type="molecule type" value="Genomic_DNA"/>
</dbReference>
<dbReference type="Proteomes" id="UP001056937">
    <property type="component" value="Chromosome 1"/>
</dbReference>
<feature type="chain" id="PRO_5045778952" description="Chorismate lyase" evidence="1">
    <location>
        <begin position="18"/>
        <end position="216"/>
    </location>
</feature>
<evidence type="ECO:0008006" key="4">
    <source>
        <dbReference type="Google" id="ProtNLM"/>
    </source>
</evidence>
<dbReference type="Gene3D" id="3.40.1410.10">
    <property type="entry name" value="Chorismate lyase-like"/>
    <property type="match status" value="1"/>
</dbReference>
<evidence type="ECO:0000313" key="3">
    <source>
        <dbReference type="Proteomes" id="UP001056937"/>
    </source>
</evidence>
<reference evidence="2" key="1">
    <citation type="journal article" date="2022" name="Toxins">
        <title>Genomic Analysis of Sphingopyxis sp. USTB-05 for Biodegrading Cyanobacterial Hepatotoxins.</title>
        <authorList>
            <person name="Liu C."/>
            <person name="Xu Q."/>
            <person name="Zhao Z."/>
            <person name="Zhang H."/>
            <person name="Liu X."/>
            <person name="Yin C."/>
            <person name="Liu Y."/>
            <person name="Yan H."/>
        </authorList>
    </citation>
    <scope>NUCLEOTIDE SEQUENCE</scope>
    <source>
        <strain evidence="2">NBD5</strain>
    </source>
</reference>